<dbReference type="InterPro" id="IPR036457">
    <property type="entry name" value="PPM-type-like_dom_sf"/>
</dbReference>
<sequence>MPRSRKGKLIRVLQRAISKTLISRIGGGQQNSIVAPIKGGGLKDLDWNYNEKQQHNENLMMNSINFLSSDGSLEDDESLESQNLQWAQGKAGEDQVHVVVSEEHGWVFVGIYNGFNGPDAPDYLLSKRAQGLMWVDGFESATTTTTTIGNTTAGGAVAVLVSSSFYISCIKMLLKADVR</sequence>
<reference evidence="1" key="3">
    <citation type="submission" date="2023-07" db="EMBL/GenBank/DDBJ databases">
        <title>An improved reference 1 genome and first organelle genomes of Quercus suber.</title>
        <authorList>
            <consortium name="Genosuber Consortium"/>
            <person name="Usie A."/>
            <person name="Serra O."/>
            <person name="Barros P."/>
        </authorList>
    </citation>
    <scope>NUCLEOTIDE SEQUENCE</scope>
    <source>
        <strain evidence="1">HL8</strain>
        <tissue evidence="1">Leaves</tissue>
    </source>
</reference>
<gene>
    <name evidence="1" type="primary">PLL4_1</name>
    <name evidence="1" type="ORF">CFP56_036812</name>
</gene>
<comment type="caution">
    <text evidence="1">The sequence shown here is derived from an EMBL/GenBank/DDBJ whole genome shotgun (WGS) entry which is preliminary data.</text>
</comment>
<dbReference type="EMBL" id="PKMF04000006">
    <property type="protein sequence ID" value="KAK7860519.1"/>
    <property type="molecule type" value="Genomic_DNA"/>
</dbReference>
<dbReference type="AlphaFoldDB" id="A0AAW0MBE8"/>
<evidence type="ECO:0000313" key="1">
    <source>
        <dbReference type="EMBL" id="KAK7860519.1"/>
    </source>
</evidence>
<reference evidence="1" key="1">
    <citation type="submission" date="2017-12" db="EMBL/GenBank/DDBJ databases">
        <authorList>
            <person name="Barbosa P."/>
            <person name="Usie A."/>
            <person name="Ramos A.M."/>
        </authorList>
    </citation>
    <scope>NUCLEOTIDE SEQUENCE</scope>
    <source>
        <strain evidence="1">HL8</strain>
        <tissue evidence="1">Leaves</tissue>
    </source>
</reference>
<organism evidence="1">
    <name type="scientific">Quercus suber</name>
    <name type="common">Cork oak</name>
    <dbReference type="NCBI Taxonomy" id="58331"/>
    <lineage>
        <taxon>Eukaryota</taxon>
        <taxon>Viridiplantae</taxon>
        <taxon>Streptophyta</taxon>
        <taxon>Embryophyta</taxon>
        <taxon>Tracheophyta</taxon>
        <taxon>Spermatophyta</taxon>
        <taxon>Magnoliopsida</taxon>
        <taxon>eudicotyledons</taxon>
        <taxon>Gunneridae</taxon>
        <taxon>Pentapetalae</taxon>
        <taxon>rosids</taxon>
        <taxon>fabids</taxon>
        <taxon>Fagales</taxon>
        <taxon>Fagaceae</taxon>
        <taxon>Quercus</taxon>
    </lineage>
</organism>
<proteinExistence type="predicted"/>
<protein>
    <submittedName>
        <fullName evidence="1">Uncharacterized protein</fullName>
    </submittedName>
</protein>
<dbReference type="Gene3D" id="3.60.40.10">
    <property type="entry name" value="PPM-type phosphatase domain"/>
    <property type="match status" value="1"/>
</dbReference>
<accession>A0AAW0MBE8</accession>
<name>A0AAW0MBE8_QUESU</name>
<reference evidence="1" key="2">
    <citation type="journal article" date="2018" name="Sci. Data">
        <title>The draft genome sequence of cork oak.</title>
        <authorList>
            <person name="Ramos A.M."/>
            <person name="Usie A."/>
            <person name="Barbosa P."/>
            <person name="Barros P.M."/>
            <person name="Capote T."/>
            <person name="Chaves I."/>
            <person name="Simoes F."/>
            <person name="Abreu I."/>
            <person name="Carrasquinho I."/>
            <person name="Faro C."/>
            <person name="Guimaraes J.B."/>
            <person name="Mendonca D."/>
            <person name="Nobrega F."/>
            <person name="Rodrigues L."/>
            <person name="Saibo N.J.M."/>
            <person name="Varela M.C."/>
            <person name="Egas C."/>
            <person name="Matos J."/>
            <person name="Miguel C.M."/>
            <person name="Oliveira M.M."/>
            <person name="Ricardo C.P."/>
            <person name="Goncalves S."/>
        </authorList>
    </citation>
    <scope>NUCLEOTIDE SEQUENCE [LARGE SCALE GENOMIC DNA]</scope>
    <source>
        <strain evidence="1">HL8</strain>
    </source>
</reference>